<organism evidence="1">
    <name type="scientific">Rhizophora mucronata</name>
    <name type="common">Asiatic mangrove</name>
    <dbReference type="NCBI Taxonomy" id="61149"/>
    <lineage>
        <taxon>Eukaryota</taxon>
        <taxon>Viridiplantae</taxon>
        <taxon>Streptophyta</taxon>
        <taxon>Embryophyta</taxon>
        <taxon>Tracheophyta</taxon>
        <taxon>Spermatophyta</taxon>
        <taxon>Magnoliopsida</taxon>
        <taxon>eudicotyledons</taxon>
        <taxon>Gunneridae</taxon>
        <taxon>Pentapetalae</taxon>
        <taxon>rosids</taxon>
        <taxon>fabids</taxon>
        <taxon>Malpighiales</taxon>
        <taxon>Rhizophoraceae</taxon>
        <taxon>Rhizophora</taxon>
    </lineage>
</organism>
<dbReference type="EMBL" id="GGEC01036282">
    <property type="protein sequence ID" value="MBX16766.1"/>
    <property type="molecule type" value="Transcribed_RNA"/>
</dbReference>
<protein>
    <submittedName>
        <fullName evidence="2">Uncharacterized protein MANES_03G007900</fullName>
    </submittedName>
</protein>
<name>A0A2P2LFK4_RHIMU</name>
<accession>A0A2P2LFK4</accession>
<reference evidence="1" key="1">
    <citation type="submission" date="2018-02" db="EMBL/GenBank/DDBJ databases">
        <title>Rhizophora mucronata_Transcriptome.</title>
        <authorList>
            <person name="Meera S.P."/>
            <person name="Sreeshan A."/>
            <person name="Augustine A."/>
        </authorList>
    </citation>
    <scope>NUCLEOTIDE SEQUENCE</scope>
    <source>
        <tissue evidence="1">Leaf</tissue>
    </source>
</reference>
<sequence length="75" mass="8531">MVARQPCMDDIPNLTLSFSPSSENFSVLGELRYIPISSGPDWATVQLQKIRFRCKIIETGSQKAYPLIDNRFPKN</sequence>
<dbReference type="EMBL" id="GGEC01036279">
    <property type="protein sequence ID" value="MBX16763.1"/>
    <property type="molecule type" value="Transcribed_RNA"/>
</dbReference>
<evidence type="ECO:0000313" key="1">
    <source>
        <dbReference type="EMBL" id="MBX16763.1"/>
    </source>
</evidence>
<dbReference type="AlphaFoldDB" id="A0A2P2LFK4"/>
<proteinExistence type="predicted"/>
<evidence type="ECO:0000313" key="2">
    <source>
        <dbReference type="EMBL" id="MBX16766.1"/>
    </source>
</evidence>